<reference evidence="2" key="1">
    <citation type="submission" date="2011-06" db="EMBL/GenBank/DDBJ databases">
        <title>Complete genome sequence of Paenibacillus mucilaginosus KNP414.</title>
        <authorList>
            <person name="Wang J."/>
            <person name="Hu S."/>
            <person name="Hu X."/>
            <person name="Zhang B."/>
            <person name="Dong D."/>
            <person name="Zhang S."/>
            <person name="Zhao K."/>
            <person name="Wu D."/>
        </authorList>
    </citation>
    <scope>NUCLEOTIDE SEQUENCE [LARGE SCALE GENOMIC DNA]</scope>
    <source>
        <strain evidence="2">KNP414</strain>
    </source>
</reference>
<dbReference type="PATRIC" id="fig|1036673.3.peg.6672"/>
<dbReference type="Proteomes" id="UP000006620">
    <property type="component" value="Chromosome"/>
</dbReference>
<protein>
    <submittedName>
        <fullName evidence="1">Uncharacterized protein</fullName>
    </submittedName>
</protein>
<reference evidence="1 2" key="2">
    <citation type="journal article" date="2013" name="Genome Announc.">
        <title>Genome Sequence of Growth-Improving Paenibacillus mucilaginosus Strain KNP414.</title>
        <authorList>
            <person name="Lu J.J."/>
            <person name="Wang J.F."/>
            <person name="Hu X.F."/>
        </authorList>
    </citation>
    <scope>NUCLEOTIDE SEQUENCE [LARGE SCALE GENOMIC DNA]</scope>
    <source>
        <strain evidence="1 2">KNP414</strain>
    </source>
</reference>
<dbReference type="RefSeq" id="WP_013920806.1">
    <property type="nucleotide sequence ID" value="NC_015690.1"/>
</dbReference>
<sequence>MRDYLLYCSACHEYTALGKYIEKEGHFQGEYSLLHNSHTDSDELLCRFMIRHTGHELRLHTNRTEHFSRILRTASRFMEMDIDAFLERELDRKERMRSETEMERGLGQLQLNVLRQQLEEEAERIAGLPTSEAAESQFLLGKEEGVKRALAMLEELMERTRMMYR</sequence>
<name>F8FM39_PAEMK</name>
<gene>
    <name evidence="1" type="ordered locus">KNP414_07155</name>
</gene>
<evidence type="ECO:0000313" key="1">
    <source>
        <dbReference type="EMBL" id="AEI45665.1"/>
    </source>
</evidence>
<dbReference type="HOGENOM" id="CLU_1623988_0_0_9"/>
<dbReference type="KEGG" id="pms:KNP414_07155"/>
<dbReference type="EMBL" id="CP002869">
    <property type="protein sequence ID" value="AEI45665.1"/>
    <property type="molecule type" value="Genomic_DNA"/>
</dbReference>
<organism evidence="1 2">
    <name type="scientific">Paenibacillus mucilaginosus (strain KNP414)</name>
    <dbReference type="NCBI Taxonomy" id="1036673"/>
    <lineage>
        <taxon>Bacteria</taxon>
        <taxon>Bacillati</taxon>
        <taxon>Bacillota</taxon>
        <taxon>Bacilli</taxon>
        <taxon>Bacillales</taxon>
        <taxon>Paenibacillaceae</taxon>
        <taxon>Paenibacillus</taxon>
    </lineage>
</organism>
<dbReference type="AlphaFoldDB" id="F8FM39"/>
<evidence type="ECO:0000313" key="2">
    <source>
        <dbReference type="Proteomes" id="UP000006620"/>
    </source>
</evidence>
<accession>F8FM39</accession>
<proteinExistence type="predicted"/>